<feature type="domain" description="Calcineurin-like phosphoesterase" evidence="2">
    <location>
        <begin position="34"/>
        <end position="268"/>
    </location>
</feature>
<comment type="caution">
    <text evidence="3">The sequence shown here is derived from an EMBL/GenBank/DDBJ whole genome shotgun (WGS) entry which is preliminary data.</text>
</comment>
<dbReference type="EMBL" id="JAOAOG010000240">
    <property type="protein sequence ID" value="KAJ6237014.1"/>
    <property type="molecule type" value="Genomic_DNA"/>
</dbReference>
<keyword evidence="1" id="KW-0732">Signal</keyword>
<evidence type="ECO:0000259" key="2">
    <source>
        <dbReference type="Pfam" id="PF00149"/>
    </source>
</evidence>
<organism evidence="3 4">
    <name type="scientific">Anaeramoeba flamelloides</name>
    <dbReference type="NCBI Taxonomy" id="1746091"/>
    <lineage>
        <taxon>Eukaryota</taxon>
        <taxon>Metamonada</taxon>
        <taxon>Anaeramoebidae</taxon>
        <taxon>Anaeramoeba</taxon>
    </lineage>
</organism>
<dbReference type="Gene3D" id="3.60.21.10">
    <property type="match status" value="2"/>
</dbReference>
<reference evidence="3" key="1">
    <citation type="submission" date="2022-08" db="EMBL/GenBank/DDBJ databases">
        <title>Novel sulfate-reducing endosymbionts in the free-living metamonad Anaeramoeba.</title>
        <authorList>
            <person name="Jerlstrom-Hultqvist J."/>
            <person name="Cepicka I."/>
            <person name="Gallot-Lavallee L."/>
            <person name="Salas-Leiva D."/>
            <person name="Curtis B.A."/>
            <person name="Zahonova K."/>
            <person name="Pipaliya S."/>
            <person name="Dacks J."/>
            <person name="Roger A.J."/>
        </authorList>
    </citation>
    <scope>NUCLEOTIDE SEQUENCE</scope>
    <source>
        <strain evidence="3">Schooner1</strain>
    </source>
</reference>
<sequence length="678" mass="78485">MKFQSLIFLIIFCCLISPGLSLKQFLKFNQNGEFKIAQFSDLHFGDQLRDGVSKSIQRILLDIEKPDFVVLTGDIITGEHCHTVAQTKRAWYNTVKEMVKRNIPWGIAFGNHEYHGIMTVKELMHLDQTYPLSQSEFGPEDIKGVSNYHLEIHTHDSTPDEKEVAVVLYFLDSGDIWCEDVFGYSCVHYNQIDWFKKVSSEFTKQYPNHMGIVLFHIPLPEGLEFWHTDISYGLKLQTNGCPKYNTGLYQAMVENGNIKLVLNGHDHNNDYCTRSKHQAPDLWLCNGRKTGYGGYNPDHPIDNGARIIQLYKDKKKRYTFSTWIRDRQKQKIIQPLHKPDCDETEKCNLSLKQFLKFNQDGEFKIAQFTDLHFGQLIYDEFTLMVQRLLLDMEKPDFVVFTGDQLSGSYSETEYKAKAEWNNTVKELVKRGIPWGMTFGNHDDQGIMTRKELMTIDKSYPLSQSEFGPVDITGVSNYYLEIHTADSTPDEKEVAVVLYFLDSGDKGCMGYKGWGCVHPDQIDWFKGVSSEFTKQYPNHMGIVLFHIPVPEMLDFWHADISYGLKKERCCCPLFNTELYQAMVENGNIKLVLNGHDHRNDYCTRSVDQAPDLWMCYGRKTGYGYYNPIPPMYNGARIIQLHNDKTEGTTYTTWIRDQQKQKIVSPMHEPDHDLNDTCDK</sequence>
<accession>A0ABQ8Y001</accession>
<dbReference type="InterPro" id="IPR004843">
    <property type="entry name" value="Calcineurin-like_PHP"/>
</dbReference>
<dbReference type="InterPro" id="IPR029052">
    <property type="entry name" value="Metallo-depent_PP-like"/>
</dbReference>
<evidence type="ECO:0000313" key="3">
    <source>
        <dbReference type="EMBL" id="KAJ6237014.1"/>
    </source>
</evidence>
<dbReference type="Pfam" id="PF00149">
    <property type="entry name" value="Metallophos"/>
    <property type="match status" value="2"/>
</dbReference>
<protein>
    <recommendedName>
        <fullName evidence="2">Calcineurin-like phosphoesterase domain-containing protein</fullName>
    </recommendedName>
</protein>
<dbReference type="PANTHER" id="PTHR32440">
    <property type="entry name" value="PHOSPHATASE DCR2-RELATED-RELATED"/>
    <property type="match status" value="1"/>
</dbReference>
<evidence type="ECO:0000256" key="1">
    <source>
        <dbReference type="SAM" id="SignalP"/>
    </source>
</evidence>
<evidence type="ECO:0000313" key="4">
    <source>
        <dbReference type="Proteomes" id="UP001150062"/>
    </source>
</evidence>
<keyword evidence="4" id="KW-1185">Reference proteome</keyword>
<name>A0ABQ8Y001_9EUKA</name>
<feature type="domain" description="Calcineurin-like phosphoesterase" evidence="2">
    <location>
        <begin position="363"/>
        <end position="597"/>
    </location>
</feature>
<dbReference type="SUPFAM" id="SSF56300">
    <property type="entry name" value="Metallo-dependent phosphatases"/>
    <property type="match status" value="2"/>
</dbReference>
<dbReference type="PANTHER" id="PTHR32440:SF11">
    <property type="entry name" value="METALLOPHOSPHOESTERASE DOMAIN-CONTAINING PROTEIN"/>
    <property type="match status" value="1"/>
</dbReference>
<dbReference type="Proteomes" id="UP001150062">
    <property type="component" value="Unassembled WGS sequence"/>
</dbReference>
<feature type="signal peptide" evidence="1">
    <location>
        <begin position="1"/>
        <end position="21"/>
    </location>
</feature>
<proteinExistence type="predicted"/>
<feature type="chain" id="PRO_5047127316" description="Calcineurin-like phosphoesterase domain-containing protein" evidence="1">
    <location>
        <begin position="22"/>
        <end position="678"/>
    </location>
</feature>
<dbReference type="CDD" id="cd07383">
    <property type="entry name" value="MPP_Dcr2"/>
    <property type="match status" value="2"/>
</dbReference>
<gene>
    <name evidence="3" type="ORF">M0813_03421</name>
</gene>